<dbReference type="GO" id="GO:0140662">
    <property type="term" value="F:ATP-dependent protein folding chaperone"/>
    <property type="evidence" value="ECO:0007669"/>
    <property type="project" value="InterPro"/>
</dbReference>
<dbReference type="SUPFAM" id="SSF53067">
    <property type="entry name" value="Actin-like ATPase domain"/>
    <property type="match status" value="2"/>
</dbReference>
<evidence type="ECO:0008006" key="6">
    <source>
        <dbReference type="Google" id="ProtNLM"/>
    </source>
</evidence>
<protein>
    <recommendedName>
        <fullName evidence="6">Ribosome-associated complex subunit SSZ1</fullName>
    </recommendedName>
</protein>
<dbReference type="GO" id="GO:0005524">
    <property type="term" value="F:ATP binding"/>
    <property type="evidence" value="ECO:0007669"/>
    <property type="project" value="UniProtKB-KW"/>
</dbReference>
<dbReference type="SUPFAM" id="SSF100920">
    <property type="entry name" value="Heat shock protein 70kD (HSP70), peptide-binding domain"/>
    <property type="match status" value="1"/>
</dbReference>
<dbReference type="Gene3D" id="3.30.30.30">
    <property type="match status" value="1"/>
</dbReference>
<keyword evidence="2" id="KW-0067">ATP-binding</keyword>
<accession>A0A8H7E6K8</accession>
<evidence type="ECO:0000313" key="4">
    <source>
        <dbReference type="EMBL" id="KAF7512334.1"/>
    </source>
</evidence>
<dbReference type="InterPro" id="IPR029047">
    <property type="entry name" value="HSP70_peptide-bd_sf"/>
</dbReference>
<dbReference type="Pfam" id="PF00012">
    <property type="entry name" value="HSP70"/>
    <property type="match status" value="1"/>
</dbReference>
<evidence type="ECO:0000256" key="2">
    <source>
        <dbReference type="ARBA" id="ARBA00022840"/>
    </source>
</evidence>
<dbReference type="InterPro" id="IPR043129">
    <property type="entry name" value="ATPase_NBD"/>
</dbReference>
<dbReference type="Proteomes" id="UP000606974">
    <property type="component" value="Unassembled WGS sequence"/>
</dbReference>
<dbReference type="CDD" id="cd10232">
    <property type="entry name" value="ASKHA_NBD_HSP70_ScSsz1p-like"/>
    <property type="match status" value="1"/>
</dbReference>
<keyword evidence="5" id="KW-1185">Reference proteome</keyword>
<dbReference type="PRINTS" id="PR00301">
    <property type="entry name" value="HEATSHOCK70"/>
</dbReference>
<dbReference type="PANTHER" id="PTHR45639">
    <property type="entry name" value="HSC70CB, ISOFORM G-RELATED"/>
    <property type="match status" value="1"/>
</dbReference>
<organism evidence="4 5">
    <name type="scientific">Endocarpon pusillum</name>
    <dbReference type="NCBI Taxonomy" id="364733"/>
    <lineage>
        <taxon>Eukaryota</taxon>
        <taxon>Fungi</taxon>
        <taxon>Dikarya</taxon>
        <taxon>Ascomycota</taxon>
        <taxon>Pezizomycotina</taxon>
        <taxon>Eurotiomycetes</taxon>
        <taxon>Chaetothyriomycetidae</taxon>
        <taxon>Verrucariales</taxon>
        <taxon>Verrucariaceae</taxon>
        <taxon>Endocarpon</taxon>
    </lineage>
</organism>
<dbReference type="Gene3D" id="2.60.34.10">
    <property type="entry name" value="Substrate Binding Domain Of DNAk, Chain A, domain 1"/>
    <property type="match status" value="1"/>
</dbReference>
<feature type="region of interest" description="Disordered" evidence="3">
    <location>
        <begin position="481"/>
        <end position="505"/>
    </location>
</feature>
<feature type="compositionally biased region" description="Acidic residues" evidence="3">
    <location>
        <begin position="489"/>
        <end position="505"/>
    </location>
</feature>
<sequence>MNEEVDGASPTEGVEQYAIGISFGNSNSSIAHLSADGKAEVIANEEGDRLIPSFLSYVDGEEFHGTQAKSQLVRNSRNTIGYFRDYLGKDFKSIDPTPCHSSAHPQENASTVAFSIQDTESETPNTVSVSEITTRHLRRLKQSASDFSGKAVTSAVIAIPTDASEAQTEALANAAENAQLNVLQFISEPIAALMAYDARGDHKDKLVVVADLGGNRSDIAVVASRGGMYSILATGHDYELGGVTLDQVLVDHFAKEFIKKHKIDPRDNERSLAKLKLEAEAVKKALSLSASATLSVESLAEGFDFRSTINRTRYELLAGKVFQSFTRLIEEAVKKADLDLLDIEEVILSGGTAHTPKIAQNLKSLFSEHTTVFAPSTSPTAINPGFLAATGAAIQASLIQEFEKEDIEQSTHPMVTVTPHIPNAIGIEIEAQEGTSSFEVVIPQDSAVPVRKTKVMQSLSDGEMVLRVCEGQRKIKTTKLEQRSKAETNGEEDSDEDSDVEDEEAVRERIWEAIKPLGEITAKVKKGLKVEVTVNVGADLSISITARELGAKTGVRGNIEKPEVTENGQA</sequence>
<evidence type="ECO:0000256" key="1">
    <source>
        <dbReference type="ARBA" id="ARBA00022741"/>
    </source>
</evidence>
<gene>
    <name evidence="4" type="ORF">GJ744_001902</name>
</gene>
<dbReference type="InterPro" id="IPR013126">
    <property type="entry name" value="Hsp_70_fam"/>
</dbReference>
<dbReference type="Gene3D" id="3.90.640.10">
    <property type="entry name" value="Actin, Chain A, domain 4"/>
    <property type="match status" value="1"/>
</dbReference>
<dbReference type="OrthoDB" id="29851at2759"/>
<proteinExistence type="predicted"/>
<dbReference type="EMBL" id="JAACFV010000013">
    <property type="protein sequence ID" value="KAF7512334.1"/>
    <property type="molecule type" value="Genomic_DNA"/>
</dbReference>
<dbReference type="PANTHER" id="PTHR45639:SF32">
    <property type="entry name" value="HEAT SHOCK PROTEIN PDR13"/>
    <property type="match status" value="1"/>
</dbReference>
<name>A0A8H7E6K8_9EURO</name>
<evidence type="ECO:0000313" key="5">
    <source>
        <dbReference type="Proteomes" id="UP000606974"/>
    </source>
</evidence>
<dbReference type="GO" id="GO:0005634">
    <property type="term" value="C:nucleus"/>
    <property type="evidence" value="ECO:0007669"/>
    <property type="project" value="TreeGrafter"/>
</dbReference>
<dbReference type="FunFam" id="3.30.30.30:FF:000009">
    <property type="entry name" value="Heat shock protein Hsp70"/>
    <property type="match status" value="1"/>
</dbReference>
<dbReference type="Gene3D" id="3.30.420.40">
    <property type="match status" value="2"/>
</dbReference>
<reference evidence="4" key="1">
    <citation type="submission" date="2020-02" db="EMBL/GenBank/DDBJ databases">
        <authorList>
            <person name="Palmer J.M."/>
        </authorList>
    </citation>
    <scope>NUCLEOTIDE SEQUENCE</scope>
    <source>
        <strain evidence="4">EPUS1.4</strain>
        <tissue evidence="4">Thallus</tissue>
    </source>
</reference>
<dbReference type="AlphaFoldDB" id="A0A8H7E6K8"/>
<dbReference type="FunFam" id="3.90.640.10:FF:000023">
    <property type="entry name" value="Hsp70 chaperone (BiP)"/>
    <property type="match status" value="1"/>
</dbReference>
<evidence type="ECO:0000256" key="3">
    <source>
        <dbReference type="SAM" id="MobiDB-lite"/>
    </source>
</evidence>
<dbReference type="GO" id="GO:0005829">
    <property type="term" value="C:cytosol"/>
    <property type="evidence" value="ECO:0007669"/>
    <property type="project" value="TreeGrafter"/>
</dbReference>
<comment type="caution">
    <text evidence="4">The sequence shown here is derived from an EMBL/GenBank/DDBJ whole genome shotgun (WGS) entry which is preliminary data.</text>
</comment>
<keyword evidence="1" id="KW-0547">Nucleotide-binding</keyword>